<dbReference type="SUPFAM" id="SSF47413">
    <property type="entry name" value="lambda repressor-like DNA-binding domains"/>
    <property type="match status" value="1"/>
</dbReference>
<name>A0A432Z2S8_9GAMM</name>
<dbReference type="Gene3D" id="1.10.260.40">
    <property type="entry name" value="lambda repressor-like DNA-binding domains"/>
    <property type="match status" value="1"/>
</dbReference>
<accession>A0A432Z2S8</accession>
<dbReference type="GO" id="GO:0003677">
    <property type="term" value="F:DNA binding"/>
    <property type="evidence" value="ECO:0007669"/>
    <property type="project" value="InterPro"/>
</dbReference>
<dbReference type="Pfam" id="PF01381">
    <property type="entry name" value="HTH_3"/>
    <property type="match status" value="1"/>
</dbReference>
<dbReference type="Proteomes" id="UP000287022">
    <property type="component" value="Unassembled WGS sequence"/>
</dbReference>
<protein>
    <submittedName>
        <fullName evidence="2">XRE family transcriptional regulator</fullName>
    </submittedName>
</protein>
<dbReference type="RefSeq" id="WP_026860586.1">
    <property type="nucleotide sequence ID" value="NZ_PIQE01000003.1"/>
</dbReference>
<evidence type="ECO:0000259" key="1">
    <source>
        <dbReference type="PROSITE" id="PS50943"/>
    </source>
</evidence>
<dbReference type="PROSITE" id="PS50943">
    <property type="entry name" value="HTH_CROC1"/>
    <property type="match status" value="1"/>
</dbReference>
<dbReference type="CDD" id="cd00093">
    <property type="entry name" value="HTH_XRE"/>
    <property type="match status" value="1"/>
</dbReference>
<evidence type="ECO:0000313" key="3">
    <source>
        <dbReference type="Proteomes" id="UP000287022"/>
    </source>
</evidence>
<keyword evidence="3" id="KW-1185">Reference proteome</keyword>
<dbReference type="STRING" id="1122124.GCA_000423165_01851"/>
<dbReference type="InterPro" id="IPR001387">
    <property type="entry name" value="Cro/C1-type_HTH"/>
</dbReference>
<proteinExistence type="predicted"/>
<evidence type="ECO:0000313" key="2">
    <source>
        <dbReference type="EMBL" id="RUO72190.1"/>
    </source>
</evidence>
<gene>
    <name evidence="2" type="ORF">CWI80_10350</name>
</gene>
<dbReference type="AlphaFoldDB" id="A0A432Z2S8"/>
<feature type="domain" description="HTH cro/C1-type" evidence="1">
    <location>
        <begin position="17"/>
        <end position="72"/>
    </location>
</feature>
<dbReference type="InterPro" id="IPR010982">
    <property type="entry name" value="Lambda_DNA-bd_dom_sf"/>
</dbReference>
<dbReference type="SMART" id="SM00530">
    <property type="entry name" value="HTH_XRE"/>
    <property type="match status" value="1"/>
</dbReference>
<comment type="caution">
    <text evidence="2">The sequence shown here is derived from an EMBL/GenBank/DDBJ whole genome shotgun (WGS) entry which is preliminary data.</text>
</comment>
<dbReference type="EMBL" id="PIQE01000003">
    <property type="protein sequence ID" value="RUO72190.1"/>
    <property type="molecule type" value="Genomic_DNA"/>
</dbReference>
<reference evidence="3" key="1">
    <citation type="journal article" date="2018" name="Front. Microbiol.">
        <title>Genome-Based Analysis Reveals the Taxonomy and Diversity of the Family Idiomarinaceae.</title>
        <authorList>
            <person name="Liu Y."/>
            <person name="Lai Q."/>
            <person name="Shao Z."/>
        </authorList>
    </citation>
    <scope>NUCLEOTIDE SEQUENCE [LARGE SCALE GENOMIC DNA]</scope>
    <source>
        <strain evidence="3">c121</strain>
    </source>
</reference>
<sequence length="77" mass="8770">MHKTLHSPQHQRLVAWLKKARCDQGLTMRDLAAKLGVPHSFVGKVEQCERRLDVIEFVTYCEALGVNPIDGINQLMK</sequence>
<organism evidence="2 3">
    <name type="scientific">Pseudidiomarina sediminum</name>
    <dbReference type="NCBI Taxonomy" id="431675"/>
    <lineage>
        <taxon>Bacteria</taxon>
        <taxon>Pseudomonadati</taxon>
        <taxon>Pseudomonadota</taxon>
        <taxon>Gammaproteobacteria</taxon>
        <taxon>Alteromonadales</taxon>
        <taxon>Idiomarinaceae</taxon>
        <taxon>Pseudidiomarina</taxon>
    </lineage>
</organism>